<dbReference type="HOGENOM" id="CLU_3122791_0_0_5"/>
<keyword evidence="2" id="KW-1185">Reference proteome</keyword>
<proteinExistence type="predicted"/>
<organism evidence="1 2">
    <name type="scientific">Sphingomonas sanxanigenens DSM 19645 = NX02</name>
    <dbReference type="NCBI Taxonomy" id="1123269"/>
    <lineage>
        <taxon>Bacteria</taxon>
        <taxon>Pseudomonadati</taxon>
        <taxon>Pseudomonadota</taxon>
        <taxon>Alphaproteobacteria</taxon>
        <taxon>Sphingomonadales</taxon>
        <taxon>Sphingomonadaceae</taxon>
        <taxon>Sphingomonas</taxon>
    </lineage>
</organism>
<sequence>MCDARTGRAKGFAGFDASAISAQDRDTATDIRHNESTIWPMNGTDGGAQT</sequence>
<protein>
    <submittedName>
        <fullName evidence="1">Uncharacterized protein</fullName>
    </submittedName>
</protein>
<reference evidence="1 2" key="1">
    <citation type="submission" date="2013-07" db="EMBL/GenBank/DDBJ databases">
        <title>Completed genome of Sphingomonas sanxanigenens NX02.</title>
        <authorList>
            <person name="Ma T."/>
            <person name="Huang H."/>
            <person name="Wu M."/>
            <person name="Li X."/>
            <person name="Li G."/>
        </authorList>
    </citation>
    <scope>NUCLEOTIDE SEQUENCE [LARGE SCALE GENOMIC DNA]</scope>
    <source>
        <strain evidence="1 2">NX02</strain>
    </source>
</reference>
<dbReference type="KEGG" id="ssan:NX02_11870"/>
<name>W0AEK1_9SPHN</name>
<dbReference type="EMBL" id="CP006644">
    <property type="protein sequence ID" value="AHE54080.1"/>
    <property type="molecule type" value="Genomic_DNA"/>
</dbReference>
<dbReference type="Proteomes" id="UP000018851">
    <property type="component" value="Chromosome"/>
</dbReference>
<dbReference type="AlphaFoldDB" id="W0AEK1"/>
<accession>W0AEK1</accession>
<gene>
    <name evidence="1" type="ORF">NX02_11870</name>
</gene>
<evidence type="ECO:0000313" key="2">
    <source>
        <dbReference type="Proteomes" id="UP000018851"/>
    </source>
</evidence>
<evidence type="ECO:0000313" key="1">
    <source>
        <dbReference type="EMBL" id="AHE54080.1"/>
    </source>
</evidence>